<feature type="binding site" description="axial binding residue" evidence="14">
    <location>
        <position position="8"/>
    </location>
    <ligand>
        <name>heme</name>
        <dbReference type="ChEBI" id="CHEBI:30413"/>
    </ligand>
    <ligandPart>
        <name>Fe</name>
        <dbReference type="ChEBI" id="CHEBI:18248"/>
    </ligandPart>
</feature>
<dbReference type="GO" id="GO:0006782">
    <property type="term" value="P:protoporphyrinogen IX biosynthetic process"/>
    <property type="evidence" value="ECO:0007669"/>
    <property type="project" value="UniProtKB-UniRule"/>
</dbReference>
<keyword evidence="7 14" id="KW-0812">Transmembrane</keyword>
<evidence type="ECO:0000256" key="7">
    <source>
        <dbReference type="ARBA" id="ARBA00022692"/>
    </source>
</evidence>
<keyword evidence="17" id="KW-1185">Reference proteome</keyword>
<dbReference type="UniPathway" id="UPA00251">
    <property type="reaction ID" value="UER00324"/>
</dbReference>
<keyword evidence="8 14" id="KW-0479">Metal-binding</keyword>
<comment type="cofactor">
    <cofactor evidence="14 15">
        <name>heme b</name>
        <dbReference type="ChEBI" id="CHEBI:60344"/>
    </cofactor>
    <text evidence="14 15">Binds 1 heme b (iron(II)-protoporphyrin IX) group per subunit.</text>
</comment>
<reference evidence="16 17" key="1">
    <citation type="submission" date="2019-06" db="EMBL/GenBank/DDBJ databases">
        <title>A novel bacterium of genus Marinomonas, isolated from coastal sand.</title>
        <authorList>
            <person name="Huang H."/>
            <person name="Mo K."/>
            <person name="Hu Y."/>
        </authorList>
    </citation>
    <scope>NUCLEOTIDE SEQUENCE [LARGE SCALE GENOMIC DNA]</scope>
    <source>
        <strain evidence="16 17">HB171799</strain>
    </source>
</reference>
<evidence type="ECO:0000256" key="10">
    <source>
        <dbReference type="ARBA" id="ARBA00023002"/>
    </source>
</evidence>
<dbReference type="NCBIfam" id="TIGR00701">
    <property type="entry name" value="protoporphyrinogen oxidase HemJ"/>
    <property type="match status" value="1"/>
</dbReference>
<comment type="similarity">
    <text evidence="3 14 15">Belongs to the HemJ family.</text>
</comment>
<name>A0A501WK46_9GAMM</name>
<comment type="function">
    <text evidence="14 15">Catalyzes the oxidation of protoporphyrinogen IX to protoporphyrin IX.</text>
</comment>
<dbReference type="PIRSF" id="PIRSF004638">
    <property type="entry name" value="UCP004638"/>
    <property type="match status" value="1"/>
</dbReference>
<dbReference type="EMBL" id="VFRR01000042">
    <property type="protein sequence ID" value="TPE47411.1"/>
    <property type="molecule type" value="Genomic_DNA"/>
</dbReference>
<evidence type="ECO:0000256" key="9">
    <source>
        <dbReference type="ARBA" id="ARBA00022989"/>
    </source>
</evidence>
<protein>
    <recommendedName>
        <fullName evidence="4 14">Protoporphyrinogen IX oxidase</fullName>
        <shortName evidence="14">PPO</shortName>
        <ecNumber evidence="14 15">1.3.99.-</ecNumber>
    </recommendedName>
</protein>
<evidence type="ECO:0000256" key="3">
    <source>
        <dbReference type="ARBA" id="ARBA00006501"/>
    </source>
</evidence>
<evidence type="ECO:0000256" key="8">
    <source>
        <dbReference type="ARBA" id="ARBA00022723"/>
    </source>
</evidence>
<dbReference type="RefSeq" id="WP_140590807.1">
    <property type="nucleotide sequence ID" value="NZ_VFRR01000042.1"/>
</dbReference>
<evidence type="ECO:0000256" key="5">
    <source>
        <dbReference type="ARBA" id="ARBA00022475"/>
    </source>
</evidence>
<sequence length="140" mass="16283">MLWVKAFHIVAMVSWFAGLFYLPRLFVYHASTSDQEGSERFKIMERKLYRGIMTPSAIATVILGLWLVSYNPDYYLSSGWFHAKMLLVVLLLGYHHACGRLLKKFALDNNTRSHIFYRWFNELPVLVLIGVAILVVVRPF</sequence>
<dbReference type="PANTHER" id="PTHR40255">
    <property type="entry name" value="UPF0093 MEMBRANE PROTEIN SLR1790"/>
    <property type="match status" value="1"/>
</dbReference>
<feature type="transmembrane region" description="Helical" evidence="14">
    <location>
        <begin position="74"/>
        <end position="94"/>
    </location>
</feature>
<evidence type="ECO:0000313" key="17">
    <source>
        <dbReference type="Proteomes" id="UP000315901"/>
    </source>
</evidence>
<feature type="transmembrane region" description="Helical" evidence="14">
    <location>
        <begin position="48"/>
        <end position="68"/>
    </location>
</feature>
<feature type="transmembrane region" description="Helical" evidence="14">
    <location>
        <begin position="6"/>
        <end position="27"/>
    </location>
</feature>
<dbReference type="EC" id="1.3.99.-" evidence="14 15"/>
<dbReference type="InterPro" id="IPR005265">
    <property type="entry name" value="HemJ-like"/>
</dbReference>
<evidence type="ECO:0000256" key="13">
    <source>
        <dbReference type="ARBA" id="ARBA00048390"/>
    </source>
</evidence>
<evidence type="ECO:0000256" key="1">
    <source>
        <dbReference type="ARBA" id="ARBA00004651"/>
    </source>
</evidence>
<feature type="binding site" description="axial binding residue" evidence="14">
    <location>
        <position position="84"/>
    </location>
    <ligand>
        <name>heme</name>
        <dbReference type="ChEBI" id="CHEBI:30413"/>
    </ligand>
    <ligandPart>
        <name>Fe</name>
        <dbReference type="ChEBI" id="CHEBI:18248"/>
    </ligandPart>
</feature>
<evidence type="ECO:0000256" key="12">
    <source>
        <dbReference type="ARBA" id="ARBA00023136"/>
    </source>
</evidence>
<gene>
    <name evidence="16" type="primary">hemJ</name>
    <name evidence="16" type="ORF">FJM67_14610</name>
</gene>
<proteinExistence type="inferred from homology"/>
<evidence type="ECO:0000256" key="15">
    <source>
        <dbReference type="PIRNR" id="PIRNR004638"/>
    </source>
</evidence>
<comment type="subcellular location">
    <subcellularLocation>
        <location evidence="1 14">Cell membrane</location>
        <topology evidence="1 14">Multi-pass membrane protein</topology>
    </subcellularLocation>
</comment>
<dbReference type="GO" id="GO:0005886">
    <property type="term" value="C:plasma membrane"/>
    <property type="evidence" value="ECO:0007669"/>
    <property type="project" value="UniProtKB-SubCell"/>
</dbReference>
<dbReference type="Proteomes" id="UP000315901">
    <property type="component" value="Unassembled WGS sequence"/>
</dbReference>
<evidence type="ECO:0000256" key="6">
    <source>
        <dbReference type="ARBA" id="ARBA00022617"/>
    </source>
</evidence>
<evidence type="ECO:0000256" key="14">
    <source>
        <dbReference type="HAMAP-Rule" id="MF_02239"/>
    </source>
</evidence>
<comment type="pathway">
    <text evidence="2 14 15">Porphyrin-containing compound metabolism; protoporphyrin-IX biosynthesis; protoporphyrin-IX from protoporphyrinogen-IX: step 1/1.</text>
</comment>
<organism evidence="16 17">
    <name type="scientific">Maribrevibacterium harenarium</name>
    <dbReference type="NCBI Taxonomy" id="2589817"/>
    <lineage>
        <taxon>Bacteria</taxon>
        <taxon>Pseudomonadati</taxon>
        <taxon>Pseudomonadota</taxon>
        <taxon>Gammaproteobacteria</taxon>
        <taxon>Oceanospirillales</taxon>
        <taxon>Oceanospirillaceae</taxon>
        <taxon>Maribrevibacterium</taxon>
    </lineage>
</organism>
<comment type="catalytic activity">
    <reaction evidence="13 14 15">
        <text>protoporphyrinogen IX + 3 A = protoporphyrin IX + 3 AH2</text>
        <dbReference type="Rhea" id="RHEA:62000"/>
        <dbReference type="ChEBI" id="CHEBI:13193"/>
        <dbReference type="ChEBI" id="CHEBI:17499"/>
        <dbReference type="ChEBI" id="CHEBI:57306"/>
        <dbReference type="ChEBI" id="CHEBI:57307"/>
    </reaction>
</comment>
<evidence type="ECO:0000256" key="4">
    <source>
        <dbReference type="ARBA" id="ARBA00017504"/>
    </source>
</evidence>
<dbReference type="Pfam" id="PF03653">
    <property type="entry name" value="UPF0093"/>
    <property type="match status" value="1"/>
</dbReference>
<keyword evidence="10 14" id="KW-0560">Oxidoreductase</keyword>
<comment type="caution">
    <text evidence="16">The sequence shown here is derived from an EMBL/GenBank/DDBJ whole genome shotgun (WGS) entry which is preliminary data.</text>
</comment>
<evidence type="ECO:0000256" key="11">
    <source>
        <dbReference type="ARBA" id="ARBA00023004"/>
    </source>
</evidence>
<dbReference type="AlphaFoldDB" id="A0A501WK46"/>
<dbReference type="GO" id="GO:0046872">
    <property type="term" value="F:metal ion binding"/>
    <property type="evidence" value="ECO:0007669"/>
    <property type="project" value="UniProtKB-UniRule"/>
</dbReference>
<keyword evidence="12 14" id="KW-0472">Membrane</keyword>
<dbReference type="HAMAP" id="MF_02239">
    <property type="entry name" value="HemJ"/>
    <property type="match status" value="1"/>
</dbReference>
<dbReference type="OrthoDB" id="9800824at2"/>
<accession>A0A501WK46</accession>
<comment type="subunit">
    <text evidence="14">Homodimer.</text>
</comment>
<keyword evidence="11 14" id="KW-0408">Iron</keyword>
<keyword evidence="5 14" id="KW-1003">Cell membrane</keyword>
<dbReference type="PANTHER" id="PTHR40255:SF1">
    <property type="entry name" value="PROTOPORPHYRINOGEN IX OXIDASE"/>
    <property type="match status" value="1"/>
</dbReference>
<dbReference type="GO" id="GO:0070818">
    <property type="term" value="F:protoporphyrinogen oxidase activity"/>
    <property type="evidence" value="ECO:0007669"/>
    <property type="project" value="UniProtKB-UniRule"/>
</dbReference>
<keyword evidence="6 14" id="KW-0349">Heme</keyword>
<feature type="transmembrane region" description="Helical" evidence="14">
    <location>
        <begin position="115"/>
        <end position="137"/>
    </location>
</feature>
<evidence type="ECO:0000313" key="16">
    <source>
        <dbReference type="EMBL" id="TPE47411.1"/>
    </source>
</evidence>
<evidence type="ECO:0000256" key="2">
    <source>
        <dbReference type="ARBA" id="ARBA00005073"/>
    </source>
</evidence>
<keyword evidence="9 14" id="KW-1133">Transmembrane helix</keyword>